<feature type="region of interest" description="Disordered" evidence="1">
    <location>
        <begin position="1"/>
        <end position="26"/>
    </location>
</feature>
<dbReference type="Pfam" id="PF13360">
    <property type="entry name" value="PQQ_2"/>
    <property type="match status" value="1"/>
</dbReference>
<gene>
    <name evidence="4" type="ORF">D1825_06015</name>
</gene>
<accession>A0A413RNN5</accession>
<sequence>MARGGEMQVVELDDAPDVAPDEADDRPRHVRWRRPMVVVSVVALVGAALAGGQWVLDARERSAIAALAGIPGVIAPIDGDLRVLGTVTPAELGDQFGGSGEVTSATDGSQAYQWYDPASGATLWTAPLLGPTPQLAHDEGDDQSIRFATYCQLGEHADEDDDTSPARRVICLVSDGGEQDGGDWMGTPLPVTTTRLVVLDTEDGSVVTDRSIDGGRTVAVTPGLAIVADLVDSAPVVTAYDLATGAQVWQRVLPVPTVTAEDTDIGWHDAFVNAIGRRIVVQSPVNRFTLLADDGRVLRDVDAGEQSGIVSWWVDASTHRFIYSTSGGGGASTPTLVIDDADPSKDRPLIGSQVYIATDDGSVPGLVLTGGRKLWAWDAASGKESWSTDDGLASDIGQAMVLRGDVIVTSANVLAAFDGRTGKQRWTHALDATTTVTNLFTDGRNIYVELQTADGELPVLIGYDRTTGDEAVHQAYPAGIDGVYPALDGRLIGHDPATDRYVVIG</sequence>
<comment type="caution">
    <text evidence="4">The sequence shown here is derived from an EMBL/GenBank/DDBJ whole genome shotgun (WGS) entry which is preliminary data.</text>
</comment>
<dbReference type="InterPro" id="IPR011047">
    <property type="entry name" value="Quinoprotein_ADH-like_sf"/>
</dbReference>
<dbReference type="OrthoDB" id="4823409at2"/>
<evidence type="ECO:0000256" key="1">
    <source>
        <dbReference type="SAM" id="MobiDB-lite"/>
    </source>
</evidence>
<dbReference type="SUPFAM" id="SSF50998">
    <property type="entry name" value="Quinoprotein alcohol dehydrogenase-like"/>
    <property type="match status" value="2"/>
</dbReference>
<evidence type="ECO:0000313" key="5">
    <source>
        <dbReference type="Proteomes" id="UP000283374"/>
    </source>
</evidence>
<dbReference type="AlphaFoldDB" id="A0A413RNN5"/>
<name>A0A413RNN5_9CELL</name>
<evidence type="ECO:0000259" key="3">
    <source>
        <dbReference type="Pfam" id="PF13360"/>
    </source>
</evidence>
<dbReference type="EMBL" id="QWKP01000158">
    <property type="protein sequence ID" value="RHA43521.1"/>
    <property type="molecule type" value="Genomic_DNA"/>
</dbReference>
<organism evidence="4 5">
    <name type="scientific">Cellulomonas rhizosphaerae</name>
    <dbReference type="NCBI Taxonomy" id="2293719"/>
    <lineage>
        <taxon>Bacteria</taxon>
        <taxon>Bacillati</taxon>
        <taxon>Actinomycetota</taxon>
        <taxon>Actinomycetes</taxon>
        <taxon>Micrococcales</taxon>
        <taxon>Cellulomonadaceae</taxon>
        <taxon>Cellulomonas</taxon>
    </lineage>
</organism>
<feature type="compositionally biased region" description="Acidic residues" evidence="1">
    <location>
        <begin position="11"/>
        <end position="24"/>
    </location>
</feature>
<keyword evidence="2" id="KW-0472">Membrane</keyword>
<keyword evidence="2" id="KW-1133">Transmembrane helix</keyword>
<keyword evidence="2" id="KW-0812">Transmembrane</keyword>
<dbReference type="InterPro" id="IPR002372">
    <property type="entry name" value="PQQ_rpt_dom"/>
</dbReference>
<proteinExistence type="predicted"/>
<protein>
    <recommendedName>
        <fullName evidence="3">Pyrrolo-quinoline quinone repeat domain-containing protein</fullName>
    </recommendedName>
</protein>
<reference evidence="4 5" key="1">
    <citation type="submission" date="2018-08" db="EMBL/GenBank/DDBJ databases">
        <title>Cellulomonas rhizosphaerae sp. nov., a novel actinomycete isolated from soil.</title>
        <authorList>
            <person name="Tian Y."/>
        </authorList>
    </citation>
    <scope>NUCLEOTIDE SEQUENCE [LARGE SCALE GENOMIC DNA]</scope>
    <source>
        <strain evidence="4 5">NEAU-TCZ24</strain>
    </source>
</reference>
<dbReference type="InterPro" id="IPR015943">
    <property type="entry name" value="WD40/YVTN_repeat-like_dom_sf"/>
</dbReference>
<dbReference type="Proteomes" id="UP000283374">
    <property type="component" value="Unassembled WGS sequence"/>
</dbReference>
<keyword evidence="5" id="KW-1185">Reference proteome</keyword>
<feature type="domain" description="Pyrrolo-quinoline quinone repeat" evidence="3">
    <location>
        <begin position="350"/>
        <end position="472"/>
    </location>
</feature>
<evidence type="ECO:0000313" key="4">
    <source>
        <dbReference type="EMBL" id="RHA43521.1"/>
    </source>
</evidence>
<feature type="transmembrane region" description="Helical" evidence="2">
    <location>
        <begin position="36"/>
        <end position="56"/>
    </location>
</feature>
<dbReference type="Gene3D" id="2.130.10.10">
    <property type="entry name" value="YVTN repeat-like/Quinoprotein amine dehydrogenase"/>
    <property type="match status" value="1"/>
</dbReference>
<dbReference type="RefSeq" id="WP_118766539.1">
    <property type="nucleotide sequence ID" value="NZ_QWKP01000158.1"/>
</dbReference>
<evidence type="ECO:0000256" key="2">
    <source>
        <dbReference type="SAM" id="Phobius"/>
    </source>
</evidence>